<dbReference type="InterPro" id="IPR027417">
    <property type="entry name" value="P-loop_NTPase"/>
</dbReference>
<dbReference type="GO" id="GO:0005524">
    <property type="term" value="F:ATP binding"/>
    <property type="evidence" value="ECO:0007669"/>
    <property type="project" value="InterPro"/>
</dbReference>
<feature type="domain" description="ATPase AAA-type core" evidence="1">
    <location>
        <begin position="44"/>
        <end position="295"/>
    </location>
</feature>
<dbReference type="AlphaFoldDB" id="A0A423NMS9"/>
<dbReference type="InterPro" id="IPR051396">
    <property type="entry name" value="Bact_Antivir_Def_Nuclease"/>
</dbReference>
<dbReference type="GO" id="GO:0016887">
    <property type="term" value="F:ATP hydrolysis activity"/>
    <property type="evidence" value="ECO:0007669"/>
    <property type="project" value="InterPro"/>
</dbReference>
<reference evidence="2 3" key="1">
    <citation type="submission" date="2016-10" db="EMBL/GenBank/DDBJ databases">
        <title>Comparative genome analysis of multiple Pseudomonas spp. focuses on biocontrol and plant growth promoting traits.</title>
        <authorList>
            <person name="Tao X.-Y."/>
            <person name="Taylor C.G."/>
        </authorList>
    </citation>
    <scope>NUCLEOTIDE SEQUENCE [LARGE SCALE GENOMIC DNA]</scope>
    <source>
        <strain evidence="2 3">36B3</strain>
    </source>
</reference>
<dbReference type="SUPFAM" id="SSF52540">
    <property type="entry name" value="P-loop containing nucleoside triphosphate hydrolases"/>
    <property type="match status" value="1"/>
</dbReference>
<dbReference type="Gene3D" id="3.40.50.300">
    <property type="entry name" value="P-loop containing nucleotide triphosphate hydrolases"/>
    <property type="match status" value="2"/>
</dbReference>
<comment type="caution">
    <text evidence="2">The sequence shown here is derived from an EMBL/GenBank/DDBJ whole genome shotgun (WGS) entry which is preliminary data.</text>
</comment>
<dbReference type="PANTHER" id="PTHR43581">
    <property type="entry name" value="ATP/GTP PHOSPHATASE"/>
    <property type="match status" value="1"/>
</dbReference>
<organism evidence="2 3">
    <name type="scientific">Pseudomonas moraviensis</name>
    <dbReference type="NCBI Taxonomy" id="321662"/>
    <lineage>
        <taxon>Bacteria</taxon>
        <taxon>Pseudomonadati</taxon>
        <taxon>Pseudomonadota</taxon>
        <taxon>Gammaproteobacteria</taxon>
        <taxon>Pseudomonadales</taxon>
        <taxon>Pseudomonadaceae</taxon>
        <taxon>Pseudomonas</taxon>
    </lineage>
</organism>
<dbReference type="Proteomes" id="UP000284207">
    <property type="component" value="Unassembled WGS sequence"/>
</dbReference>
<dbReference type="PANTHER" id="PTHR43581:SF2">
    <property type="entry name" value="EXCINUCLEASE ATPASE SUBUNIT"/>
    <property type="match status" value="1"/>
</dbReference>
<protein>
    <recommendedName>
        <fullName evidence="1">ATPase AAA-type core domain-containing protein</fullName>
    </recommendedName>
</protein>
<evidence type="ECO:0000313" key="3">
    <source>
        <dbReference type="Proteomes" id="UP000284207"/>
    </source>
</evidence>
<dbReference type="EMBL" id="MOCA01000006">
    <property type="protein sequence ID" value="RON99583.1"/>
    <property type="molecule type" value="Genomic_DNA"/>
</dbReference>
<evidence type="ECO:0000313" key="2">
    <source>
        <dbReference type="EMBL" id="RON99583.1"/>
    </source>
</evidence>
<dbReference type="Pfam" id="PF13304">
    <property type="entry name" value="AAA_21"/>
    <property type="match status" value="1"/>
</dbReference>
<accession>A0A423NMS9</accession>
<dbReference type="RefSeq" id="WP_123419535.1">
    <property type="nucleotide sequence ID" value="NZ_CP107544.1"/>
</dbReference>
<evidence type="ECO:0000259" key="1">
    <source>
        <dbReference type="Pfam" id="PF13304"/>
    </source>
</evidence>
<proteinExistence type="predicted"/>
<name>A0A423NMS9_9PSED</name>
<dbReference type="InterPro" id="IPR003959">
    <property type="entry name" value="ATPase_AAA_core"/>
</dbReference>
<gene>
    <name evidence="2" type="ORF">BK674_19325</name>
</gene>
<sequence length="532" mass="60178">MKIKHIWLSAIRTLNTPSQTVNANNLMSHWQALQQSGAITLGDINVFIGENGSGKSTVIDMVRALKHPEILASLPRENPPRQILPGYSISFDNDDNWSYFFSGNTFDPDLDCIENVACSQLLLIPSERKHYVRSSDLHKHALFSPVPRFYEYANIHYRNGMTLEDQFSEDAVAELNKSKPFLCSLATDRQGSFGATLIDDGTFQLGEDGRLSVWIKDDPKMPNQLPVSWLPTGWKSYALMAAWLRNCPKHAICLLEEPESHLHPKMLRFVMDSLIEIATERHQQLLISTHSATVINIAAKDKLTLFEMCGSHIKSQPDRRDILDRLGYLASDILQANCIVWVEGPSDRTYLNYWLAGRAPELVEGIHYSVMYYGGRLLSHLGVAEENEDDSEDNSADFINLQSLNRNSAILIDSDKSSAKGKLRKTKERVIKEIQANGGVAWVTKGREIENYIAPQYMEVAIKQVHRTAKRIVSQSIWANALEYKKLHARKKTVANKVKVAAKISSEYKPDYSVLDLGERIDELCTFIRKCN</sequence>